<dbReference type="Proteomes" id="UP000078504">
    <property type="component" value="Unassembled WGS sequence"/>
</dbReference>
<sequence length="54" mass="6103">MCLLNEPRAPLYTDKSRKLQSKNPWIAALSVKFATRDYLRRLAGVKITGNLING</sequence>
<protein>
    <submittedName>
        <fullName evidence="1">Uncharacterized protein</fullName>
    </submittedName>
</protein>
<proteinExistence type="predicted"/>
<dbReference type="AlphaFoldDB" id="A0A1B7I249"/>
<accession>A0A1B7I249</accession>
<dbReference type="PATRIC" id="fig|1354253.4.peg.1537"/>
<gene>
    <name evidence="1" type="ORF">M977_01507</name>
</gene>
<reference evidence="1 2" key="1">
    <citation type="submission" date="2016-04" db="EMBL/GenBank/DDBJ databases">
        <title>ATOL: Assembling a taxonomically balanced genome-scale reconstruction of the evolutionary history of the Enterobacteriaceae.</title>
        <authorList>
            <person name="Plunkett G.III."/>
            <person name="Neeno-Eckwall E.C."/>
            <person name="Glasner J.D."/>
            <person name="Perna N.T."/>
        </authorList>
    </citation>
    <scope>NUCLEOTIDE SEQUENCE [LARGE SCALE GENOMIC DNA]</scope>
    <source>
        <strain evidence="1 2">ATCC 51604</strain>
    </source>
</reference>
<name>A0A1B7I249_9ENTR</name>
<comment type="caution">
    <text evidence="1">The sequence shown here is derived from an EMBL/GenBank/DDBJ whole genome shotgun (WGS) entry which is preliminary data.</text>
</comment>
<evidence type="ECO:0000313" key="1">
    <source>
        <dbReference type="EMBL" id="OAT22215.1"/>
    </source>
</evidence>
<organism evidence="1 2">
    <name type="scientific">Buttiauxella gaviniae ATCC 51604</name>
    <dbReference type="NCBI Taxonomy" id="1354253"/>
    <lineage>
        <taxon>Bacteria</taxon>
        <taxon>Pseudomonadati</taxon>
        <taxon>Pseudomonadota</taxon>
        <taxon>Gammaproteobacteria</taxon>
        <taxon>Enterobacterales</taxon>
        <taxon>Enterobacteriaceae</taxon>
        <taxon>Buttiauxella</taxon>
    </lineage>
</organism>
<dbReference type="EMBL" id="LXEP01000015">
    <property type="protein sequence ID" value="OAT22215.1"/>
    <property type="molecule type" value="Genomic_DNA"/>
</dbReference>
<evidence type="ECO:0000313" key="2">
    <source>
        <dbReference type="Proteomes" id="UP000078504"/>
    </source>
</evidence>